<accession>A0AAV7CES8</accession>
<reference evidence="1" key="1">
    <citation type="thesis" date="2020" institute="ProQuest LLC" country="789 East Eisenhower Parkway, Ann Arbor, MI, USA">
        <title>Comparative Genomics and Chromosome Evolution.</title>
        <authorList>
            <person name="Mudd A.B."/>
        </authorList>
    </citation>
    <scope>NUCLEOTIDE SEQUENCE</scope>
    <source>
        <strain evidence="1">237g6f4</strain>
        <tissue evidence="1">Blood</tissue>
    </source>
</reference>
<sequence>MCYCLTESGSQFKSTGGPLDPASEVHDRIPSLYFTFSLQHLNHHLNHPKNVSFLFFLFSLYTVDAIHV</sequence>
<dbReference type="AlphaFoldDB" id="A0AAV7CES8"/>
<proteinExistence type="predicted"/>
<keyword evidence="2" id="KW-1185">Reference proteome</keyword>
<evidence type="ECO:0000313" key="2">
    <source>
        <dbReference type="Proteomes" id="UP000824782"/>
    </source>
</evidence>
<name>A0AAV7CES8_ENGPU</name>
<evidence type="ECO:0000313" key="1">
    <source>
        <dbReference type="EMBL" id="KAG8583458.1"/>
    </source>
</evidence>
<organism evidence="1 2">
    <name type="scientific">Engystomops pustulosus</name>
    <name type="common">Tungara frog</name>
    <name type="synonym">Physalaemus pustulosus</name>
    <dbReference type="NCBI Taxonomy" id="76066"/>
    <lineage>
        <taxon>Eukaryota</taxon>
        <taxon>Metazoa</taxon>
        <taxon>Chordata</taxon>
        <taxon>Craniata</taxon>
        <taxon>Vertebrata</taxon>
        <taxon>Euteleostomi</taxon>
        <taxon>Amphibia</taxon>
        <taxon>Batrachia</taxon>
        <taxon>Anura</taxon>
        <taxon>Neobatrachia</taxon>
        <taxon>Hyloidea</taxon>
        <taxon>Leptodactylidae</taxon>
        <taxon>Leiuperinae</taxon>
        <taxon>Engystomops</taxon>
    </lineage>
</organism>
<comment type="caution">
    <text evidence="1">The sequence shown here is derived from an EMBL/GenBank/DDBJ whole genome shotgun (WGS) entry which is preliminary data.</text>
</comment>
<gene>
    <name evidence="1" type="ORF">GDO81_008423</name>
</gene>
<dbReference type="Proteomes" id="UP000824782">
    <property type="component" value="Unassembled WGS sequence"/>
</dbReference>
<dbReference type="EMBL" id="WNYA01000003">
    <property type="protein sequence ID" value="KAG8583458.1"/>
    <property type="molecule type" value="Genomic_DNA"/>
</dbReference>
<protein>
    <submittedName>
        <fullName evidence="1">Uncharacterized protein</fullName>
    </submittedName>
</protein>